<organism evidence="1 2">
    <name type="scientific">Metaplanococcus flavidus</name>
    <dbReference type="NCBI Taxonomy" id="569883"/>
    <lineage>
        <taxon>Bacteria</taxon>
        <taxon>Bacillati</taxon>
        <taxon>Bacillota</taxon>
        <taxon>Bacilli</taxon>
        <taxon>Bacillales</taxon>
        <taxon>Caryophanaceae</taxon>
        <taxon>Metaplanococcus</taxon>
    </lineage>
</organism>
<dbReference type="EMBL" id="JBHTKI010000023">
    <property type="protein sequence ID" value="MFD1032688.1"/>
    <property type="molecule type" value="Genomic_DNA"/>
</dbReference>
<comment type="caution">
    <text evidence="1">The sequence shown here is derived from an EMBL/GenBank/DDBJ whole genome shotgun (WGS) entry which is preliminary data.</text>
</comment>
<keyword evidence="2" id="KW-1185">Reference proteome</keyword>
<name>A0ABW3LGS0_9BACL</name>
<dbReference type="InterPro" id="IPR021596">
    <property type="entry name" value="DUF3219"/>
</dbReference>
<gene>
    <name evidence="1" type="ORF">ACFQ1X_14715</name>
</gene>
<dbReference type="Gene3D" id="2.40.30.80">
    <property type="entry name" value="YkvR-like"/>
    <property type="match status" value="1"/>
</dbReference>
<accession>A0ABW3LGS0</accession>
<reference evidence="2" key="1">
    <citation type="journal article" date="2019" name="Int. J. Syst. Evol. Microbiol.">
        <title>The Global Catalogue of Microorganisms (GCM) 10K type strain sequencing project: providing services to taxonomists for standard genome sequencing and annotation.</title>
        <authorList>
            <consortium name="The Broad Institute Genomics Platform"/>
            <consortium name="The Broad Institute Genome Sequencing Center for Infectious Disease"/>
            <person name="Wu L."/>
            <person name="Ma J."/>
        </authorList>
    </citation>
    <scope>NUCLEOTIDE SEQUENCE [LARGE SCALE GENOMIC DNA]</scope>
    <source>
        <strain evidence="2">CCUG 56756</strain>
    </source>
</reference>
<evidence type="ECO:0000313" key="1">
    <source>
        <dbReference type="EMBL" id="MFD1032688.1"/>
    </source>
</evidence>
<dbReference type="Pfam" id="PF11514">
    <property type="entry name" value="DUF3219"/>
    <property type="match status" value="1"/>
</dbReference>
<dbReference type="Proteomes" id="UP001597109">
    <property type="component" value="Unassembled WGS sequence"/>
</dbReference>
<proteinExistence type="predicted"/>
<dbReference type="InterPro" id="IPR023105">
    <property type="entry name" value="YkvR-like_sf"/>
</dbReference>
<dbReference type="SUPFAM" id="SSF159173">
    <property type="entry name" value="YkvR-like"/>
    <property type="match status" value="1"/>
</dbReference>
<dbReference type="RefSeq" id="WP_144839637.1">
    <property type="nucleotide sequence ID" value="NZ_JBHTKI010000023.1"/>
</dbReference>
<evidence type="ECO:0000313" key="2">
    <source>
        <dbReference type="Proteomes" id="UP001597109"/>
    </source>
</evidence>
<protein>
    <submittedName>
        <fullName evidence="1">DUF3219 family protein</fullName>
    </submittedName>
</protein>
<sequence length="97" mass="11355">MVWIDDTQIKATGFKHEQLSVSDTEDDVRKISFSFQVNSEEYHDVAVLLYKNDFQVRVPELDIAFSATIHNYATDRTDLYKADQVADYYLELIEKSR</sequence>